<dbReference type="KEGG" id="dbk:DGMP_30260"/>
<sequence>MTGLLKFLAVVDWLSEKSGQIGKWFALILVFAGSYEAIARHFFDAPTIWSYDTMCMAGGVIYMLGASYNYLHNAHTRVDIFYMQTSRRKQALIDVICSLVLFFPLMIIMFKLAVTWAAKAWRIHEVMFTSFWYPPAAPYRTVFAIGLFLLILQGIARFIRDLYFVIRGEEIA</sequence>
<comment type="similarity">
    <text evidence="8">Belongs to the TRAP transporter small permease family.</text>
</comment>
<dbReference type="PANTHER" id="PTHR35011">
    <property type="entry name" value="2,3-DIKETO-L-GULONATE TRAP TRANSPORTER SMALL PERMEASE PROTEIN YIAM"/>
    <property type="match status" value="1"/>
</dbReference>
<evidence type="ECO:0000313" key="11">
    <source>
        <dbReference type="EMBL" id="BCL62333.1"/>
    </source>
</evidence>
<name>A0A8D5FNE3_9BACT</name>
<dbReference type="RefSeq" id="WP_228854700.1">
    <property type="nucleotide sequence ID" value="NZ_AP024086.1"/>
</dbReference>
<feature type="transmembrane region" description="Helical" evidence="9">
    <location>
        <begin position="49"/>
        <end position="71"/>
    </location>
</feature>
<keyword evidence="7 9" id="KW-0472">Membrane</keyword>
<dbReference type="Pfam" id="PF04290">
    <property type="entry name" value="DctQ"/>
    <property type="match status" value="1"/>
</dbReference>
<evidence type="ECO:0000313" key="12">
    <source>
        <dbReference type="Proteomes" id="UP000826725"/>
    </source>
</evidence>
<evidence type="ECO:0000256" key="1">
    <source>
        <dbReference type="ARBA" id="ARBA00004429"/>
    </source>
</evidence>
<evidence type="ECO:0000259" key="10">
    <source>
        <dbReference type="Pfam" id="PF04290"/>
    </source>
</evidence>
<reference evidence="11" key="1">
    <citation type="submission" date="2020-09" db="EMBL/GenBank/DDBJ databases">
        <title>Desulfogranum mesoprofundum gen. nov., sp. nov., a novel mesophilic, sulfate-reducing chemolithoautotroph isolated from a deep-sea hydrothermal vent chimney in the Suiyo Seamount.</title>
        <authorList>
            <person name="Hashimoto Y."/>
            <person name="Nakagawa S."/>
        </authorList>
    </citation>
    <scope>NUCLEOTIDE SEQUENCE</scope>
    <source>
        <strain evidence="11">KT2</strain>
    </source>
</reference>
<keyword evidence="6 9" id="KW-1133">Transmembrane helix</keyword>
<feature type="domain" description="Tripartite ATP-independent periplasmic transporters DctQ component" evidence="10">
    <location>
        <begin position="33"/>
        <end position="162"/>
    </location>
</feature>
<evidence type="ECO:0000256" key="9">
    <source>
        <dbReference type="SAM" id="Phobius"/>
    </source>
</evidence>
<dbReference type="PANTHER" id="PTHR35011:SF4">
    <property type="entry name" value="SLL1102 PROTEIN"/>
    <property type="match status" value="1"/>
</dbReference>
<dbReference type="Proteomes" id="UP000826725">
    <property type="component" value="Chromosome"/>
</dbReference>
<evidence type="ECO:0000256" key="3">
    <source>
        <dbReference type="ARBA" id="ARBA00022475"/>
    </source>
</evidence>
<evidence type="ECO:0000256" key="4">
    <source>
        <dbReference type="ARBA" id="ARBA00022519"/>
    </source>
</evidence>
<feature type="transmembrane region" description="Helical" evidence="9">
    <location>
        <begin position="137"/>
        <end position="159"/>
    </location>
</feature>
<dbReference type="InterPro" id="IPR055348">
    <property type="entry name" value="DctQ"/>
</dbReference>
<organism evidence="11 12">
    <name type="scientific">Desulfomarina profundi</name>
    <dbReference type="NCBI Taxonomy" id="2772557"/>
    <lineage>
        <taxon>Bacteria</taxon>
        <taxon>Pseudomonadati</taxon>
        <taxon>Thermodesulfobacteriota</taxon>
        <taxon>Desulfobulbia</taxon>
        <taxon>Desulfobulbales</taxon>
        <taxon>Desulfobulbaceae</taxon>
        <taxon>Desulfomarina</taxon>
    </lineage>
</organism>
<evidence type="ECO:0000256" key="6">
    <source>
        <dbReference type="ARBA" id="ARBA00022989"/>
    </source>
</evidence>
<evidence type="ECO:0000256" key="5">
    <source>
        <dbReference type="ARBA" id="ARBA00022692"/>
    </source>
</evidence>
<keyword evidence="12" id="KW-1185">Reference proteome</keyword>
<evidence type="ECO:0000256" key="7">
    <source>
        <dbReference type="ARBA" id="ARBA00023136"/>
    </source>
</evidence>
<gene>
    <name evidence="11" type="ORF">DGMP_30260</name>
</gene>
<feature type="transmembrane region" description="Helical" evidence="9">
    <location>
        <begin position="92"/>
        <end position="117"/>
    </location>
</feature>
<accession>A0A8D5FNE3</accession>
<keyword evidence="4" id="KW-0997">Cell inner membrane</keyword>
<feature type="transmembrane region" description="Helical" evidence="9">
    <location>
        <begin position="24"/>
        <end position="43"/>
    </location>
</feature>
<keyword evidence="2" id="KW-0813">Transport</keyword>
<protein>
    <submittedName>
        <fullName evidence="11">C4-dicarboxylate ABC transporter substrate-binding protein</fullName>
    </submittedName>
</protein>
<dbReference type="InterPro" id="IPR007387">
    <property type="entry name" value="TRAP_DctQ"/>
</dbReference>
<dbReference type="GO" id="GO:0005886">
    <property type="term" value="C:plasma membrane"/>
    <property type="evidence" value="ECO:0007669"/>
    <property type="project" value="UniProtKB-SubCell"/>
</dbReference>
<evidence type="ECO:0000256" key="8">
    <source>
        <dbReference type="ARBA" id="ARBA00038436"/>
    </source>
</evidence>
<keyword evidence="5 9" id="KW-0812">Transmembrane</keyword>
<proteinExistence type="inferred from homology"/>
<dbReference type="EMBL" id="AP024086">
    <property type="protein sequence ID" value="BCL62333.1"/>
    <property type="molecule type" value="Genomic_DNA"/>
</dbReference>
<comment type="subcellular location">
    <subcellularLocation>
        <location evidence="1">Cell inner membrane</location>
        <topology evidence="1">Multi-pass membrane protein</topology>
    </subcellularLocation>
</comment>
<dbReference type="AlphaFoldDB" id="A0A8D5FNE3"/>
<keyword evidence="3" id="KW-1003">Cell membrane</keyword>
<evidence type="ECO:0000256" key="2">
    <source>
        <dbReference type="ARBA" id="ARBA00022448"/>
    </source>
</evidence>